<dbReference type="SUPFAM" id="SSF82714">
    <property type="entry name" value="Multidrug efflux transporter AcrB TolC docking domain, DN and DC subdomains"/>
    <property type="match status" value="2"/>
</dbReference>
<feature type="transmembrane region" description="Helical" evidence="1">
    <location>
        <begin position="461"/>
        <end position="484"/>
    </location>
</feature>
<dbReference type="GO" id="GO:0042910">
    <property type="term" value="F:xenobiotic transmembrane transporter activity"/>
    <property type="evidence" value="ECO:0007669"/>
    <property type="project" value="TreeGrafter"/>
</dbReference>
<dbReference type="SUPFAM" id="SSF82866">
    <property type="entry name" value="Multidrug efflux transporter AcrB transmembrane domain"/>
    <property type="match status" value="2"/>
</dbReference>
<feature type="transmembrane region" description="Helical" evidence="1">
    <location>
        <begin position="383"/>
        <end position="408"/>
    </location>
</feature>
<feature type="transmembrane region" description="Helical" evidence="1">
    <location>
        <begin position="990"/>
        <end position="1012"/>
    </location>
</feature>
<dbReference type="Pfam" id="PF00873">
    <property type="entry name" value="ACR_tran"/>
    <property type="match status" value="1"/>
</dbReference>
<feature type="transmembrane region" description="Helical" evidence="1">
    <location>
        <begin position="524"/>
        <end position="546"/>
    </location>
</feature>
<protein>
    <submittedName>
        <fullName evidence="2">Efflux RND transporter permease subunit</fullName>
    </submittedName>
</protein>
<keyword evidence="1" id="KW-1133">Transmembrane helix</keyword>
<dbReference type="PRINTS" id="PR00702">
    <property type="entry name" value="ACRIFLAVINRP"/>
</dbReference>
<feature type="transmembrane region" description="Helical" evidence="1">
    <location>
        <begin position="332"/>
        <end position="350"/>
    </location>
</feature>
<gene>
    <name evidence="2" type="ORF">ENP86_09785</name>
</gene>
<sequence length="1020" mass="112569">MKITEVSIKRPYAVSMVFLGLIVFGIISITKLPVDLFPNITLPTMVVMTNYPGAGPQEIETQITQPFEKILGTLNNLDKITSTSSENNSMIMLNFAWGTDLDAAANDVRDRLGLILPFLPDDAEQPLIFKFDVSQQPVVMYTIKGSIDPLEMDRLGDDIADRLQRVGGVAASFVESGVLNEVQILFDYEKLTGLGIGTEQILNILRAQNVNYPLGSVESGIKVYTLRVLGEYKDLNEIRKTVIGNKNGVPILLEQVADVRRASSEPTSLTRSNGKPSIYGYVQKRTNANTISVCNNVIKEIEKIKRELPPGVSIDIFFNQADFINRSINSTTNTLIVGAILAIVILFLFLGNLRAAIFVGVAIPIATFFTLFMMFIFNMTLNMISLGGLTIAIGMVVDCAIVVFEAIYRYRKEKGENPDLASILGTKEVGMAITASTLTTIAVFLPLLLVRGFASIFFSQLALTVTFALISSLVVALTIVPMLMAKFLKIKPELTGTELVIQRIYKKIEEIYLRIVRWALNHRLATILGTAFLFIVSMVLLLFIGAELTPATDRGQIQIQAEMPVGTKLATTDSAIIKLEKILMEEVPEIDNTFISAGAGTGFAALFGSGTGSHTATIILKLVDREKRTRSVARIQQDIRPKLNNIPGLTVRFTSEQSIMFGTGKPIEIKIIGYDLDRAKSISDELMTKLKSVKGLVDLESDISQGKPEIQFIVDRQKASQFGLTPYQIGLSLRSQIEGIVATQYRIQGKEYDIRIMLDKEYKDTPQKIRAMTIATPVGNVPLRNFLIDTVAVGPAKIEHENTFRVVKISGNVEGRDQNSVAQDIKKVLKEIAVPPGFNIELGGGFKEMQTTFRDIGLVILIAIFLVYIIMVGQFESLKEPFIIMFSIPLALIGVLWILFFTNTTINMQSLLGVLLLAGVVVNNAIVYVDYTNQLRRNQKMPLYDALIEAGRVRLRPILMTALTTTFGLIPMALGIGSGSELRAPMARSVIGGLTFSTFLTLVFIPTLYLVIERRTKNKD</sequence>
<proteinExistence type="predicted"/>
<dbReference type="Gene3D" id="3.30.2090.10">
    <property type="entry name" value="Multidrug efflux transporter AcrB TolC docking domain, DN and DC subdomains"/>
    <property type="match status" value="2"/>
</dbReference>
<evidence type="ECO:0000256" key="1">
    <source>
        <dbReference type="SAM" id="Phobius"/>
    </source>
</evidence>
<feature type="transmembrane region" description="Helical" evidence="1">
    <location>
        <begin position="958"/>
        <end position="978"/>
    </location>
</feature>
<feature type="transmembrane region" description="Helical" evidence="1">
    <location>
        <begin position="882"/>
        <end position="900"/>
    </location>
</feature>
<keyword evidence="1" id="KW-0812">Transmembrane</keyword>
<dbReference type="GO" id="GO:0005886">
    <property type="term" value="C:plasma membrane"/>
    <property type="evidence" value="ECO:0007669"/>
    <property type="project" value="TreeGrafter"/>
</dbReference>
<feature type="transmembrane region" description="Helical" evidence="1">
    <location>
        <begin position="856"/>
        <end position="875"/>
    </location>
</feature>
<evidence type="ECO:0000313" key="2">
    <source>
        <dbReference type="EMBL" id="HDY59822.1"/>
    </source>
</evidence>
<feature type="transmembrane region" description="Helical" evidence="1">
    <location>
        <begin position="12"/>
        <end position="30"/>
    </location>
</feature>
<reference evidence="2" key="1">
    <citation type="journal article" date="2020" name="mSystems">
        <title>Genome- and Community-Level Interaction Insights into Carbon Utilization and Element Cycling Functions of Hydrothermarchaeota in Hydrothermal Sediment.</title>
        <authorList>
            <person name="Zhou Z."/>
            <person name="Liu Y."/>
            <person name="Xu W."/>
            <person name="Pan J."/>
            <person name="Luo Z.H."/>
            <person name="Li M."/>
        </authorList>
    </citation>
    <scope>NUCLEOTIDE SEQUENCE [LARGE SCALE GENOMIC DNA]</scope>
    <source>
        <strain evidence="2">SpSt-258</strain>
    </source>
</reference>
<comment type="caution">
    <text evidence="2">The sequence shown here is derived from an EMBL/GenBank/DDBJ whole genome shotgun (WGS) entry which is preliminary data.</text>
</comment>
<name>A0A7V1EIT0_UNCW3</name>
<dbReference type="EMBL" id="DSKY01000022">
    <property type="protein sequence ID" value="HDY59822.1"/>
    <property type="molecule type" value="Genomic_DNA"/>
</dbReference>
<dbReference type="Gene3D" id="3.30.70.1430">
    <property type="entry name" value="Multidrug efflux transporter AcrB pore domain"/>
    <property type="match status" value="2"/>
</dbReference>
<feature type="transmembrane region" description="Helical" evidence="1">
    <location>
        <begin position="912"/>
        <end position="931"/>
    </location>
</feature>
<dbReference type="PANTHER" id="PTHR32063:SF0">
    <property type="entry name" value="SWARMING MOTILITY PROTEIN SWRC"/>
    <property type="match status" value="1"/>
</dbReference>
<dbReference type="InterPro" id="IPR001036">
    <property type="entry name" value="Acrflvin-R"/>
</dbReference>
<feature type="transmembrane region" description="Helical" evidence="1">
    <location>
        <begin position="429"/>
        <end position="449"/>
    </location>
</feature>
<dbReference type="Gene3D" id="3.30.70.1320">
    <property type="entry name" value="Multidrug efflux transporter AcrB pore domain like"/>
    <property type="match status" value="1"/>
</dbReference>
<dbReference type="Gene3D" id="1.20.1640.10">
    <property type="entry name" value="Multidrug efflux transporter AcrB transmembrane domain"/>
    <property type="match status" value="2"/>
</dbReference>
<keyword evidence="1" id="KW-0472">Membrane</keyword>
<dbReference type="SUPFAM" id="SSF82693">
    <property type="entry name" value="Multidrug efflux transporter AcrB pore domain, PN1, PN2, PC1 and PC2 subdomains"/>
    <property type="match status" value="3"/>
</dbReference>
<organism evidence="2">
    <name type="scientific">candidate division WOR-3 bacterium</name>
    <dbReference type="NCBI Taxonomy" id="2052148"/>
    <lineage>
        <taxon>Bacteria</taxon>
        <taxon>Bacteria division WOR-3</taxon>
    </lineage>
</organism>
<accession>A0A7V1EIT0</accession>
<dbReference type="AlphaFoldDB" id="A0A7V1EIT0"/>
<dbReference type="Gene3D" id="3.30.70.1440">
    <property type="entry name" value="Multidrug efflux transporter AcrB pore domain"/>
    <property type="match status" value="1"/>
</dbReference>
<feature type="transmembrane region" description="Helical" evidence="1">
    <location>
        <begin position="357"/>
        <end position="377"/>
    </location>
</feature>
<dbReference type="InterPro" id="IPR027463">
    <property type="entry name" value="AcrB_DN_DC_subdom"/>
</dbReference>
<dbReference type="PANTHER" id="PTHR32063">
    <property type="match status" value="1"/>
</dbReference>